<accession>A0A7K1GAA5</accession>
<proteinExistence type="predicted"/>
<dbReference type="EMBL" id="WJYA01000004">
    <property type="protein sequence ID" value="MTE26232.1"/>
    <property type="molecule type" value="Genomic_DNA"/>
</dbReference>
<protein>
    <recommendedName>
        <fullName evidence="3">Adhesin domain-containing protein</fullName>
    </recommendedName>
</protein>
<evidence type="ECO:0000313" key="2">
    <source>
        <dbReference type="Proteomes" id="UP000447545"/>
    </source>
</evidence>
<evidence type="ECO:0000313" key="1">
    <source>
        <dbReference type="EMBL" id="MTE26232.1"/>
    </source>
</evidence>
<dbReference type="RefSeq" id="WP_155088071.1">
    <property type="nucleotide sequence ID" value="NZ_WJYA01000004.1"/>
</dbReference>
<comment type="caution">
    <text evidence="1">The sequence shown here is derived from an EMBL/GenBank/DDBJ whole genome shotgun (WGS) entry which is preliminary data.</text>
</comment>
<reference evidence="1 2" key="1">
    <citation type="submission" date="2019-11" db="EMBL/GenBank/DDBJ databases">
        <title>Winogradskyella ouciana sp. nov., isolated from the hadal seawater of the Mariana Trench.</title>
        <authorList>
            <person name="Liu R."/>
        </authorList>
    </citation>
    <scope>NUCLEOTIDE SEQUENCE [LARGE SCALE GENOMIC DNA]</scope>
    <source>
        <strain evidence="1 2">ZXX205</strain>
    </source>
</reference>
<organism evidence="1 2">
    <name type="scientific">Winogradskyella ouciana</name>
    <dbReference type="NCBI Taxonomy" id="2608631"/>
    <lineage>
        <taxon>Bacteria</taxon>
        <taxon>Pseudomonadati</taxon>
        <taxon>Bacteroidota</taxon>
        <taxon>Flavobacteriia</taxon>
        <taxon>Flavobacteriales</taxon>
        <taxon>Flavobacteriaceae</taxon>
        <taxon>Winogradskyella</taxon>
    </lineage>
</organism>
<name>A0A7K1GAA5_9FLAO</name>
<dbReference type="AlphaFoldDB" id="A0A7K1GAA5"/>
<dbReference type="Proteomes" id="UP000447545">
    <property type="component" value="Unassembled WGS sequence"/>
</dbReference>
<keyword evidence="2" id="KW-1185">Reference proteome</keyword>
<gene>
    <name evidence="1" type="ORF">F1003_04730</name>
</gene>
<sequence>MRSFVLVFCLVFSYCGNSQNILTKSIDATAIETISIQGNQIFNISVVTSKTNLIDITSTLDGEYQSKYQIITEEKNNKLTLRLEFMSFEDIPDNKRNAHKVIAATLHLKIPENLNLNIHSDIGSADVTGNFNMLSIELLQGYCNVNGLAKNGIINTIDGNISVVTKDGKIIASSKNGEVVKDNFNPSQSLWNLKSINGDITVAKKE</sequence>
<evidence type="ECO:0008006" key="3">
    <source>
        <dbReference type="Google" id="ProtNLM"/>
    </source>
</evidence>